<feature type="signal peptide" evidence="2">
    <location>
        <begin position="1"/>
        <end position="22"/>
    </location>
</feature>
<keyword evidence="4" id="KW-1185">Reference proteome</keyword>
<evidence type="ECO:0000313" key="4">
    <source>
        <dbReference type="Proteomes" id="UP001500274"/>
    </source>
</evidence>
<keyword evidence="2" id="KW-0732">Signal</keyword>
<feature type="compositionally biased region" description="Low complexity" evidence="1">
    <location>
        <begin position="155"/>
        <end position="167"/>
    </location>
</feature>
<feature type="chain" id="PRO_5046376518" description="DUF3060 domain-containing protein" evidence="2">
    <location>
        <begin position="23"/>
        <end position="167"/>
    </location>
</feature>
<evidence type="ECO:0000313" key="3">
    <source>
        <dbReference type="EMBL" id="GAA2582132.1"/>
    </source>
</evidence>
<reference evidence="3 4" key="1">
    <citation type="journal article" date="2019" name="Int. J. Syst. Evol. Microbiol.">
        <title>The Global Catalogue of Microorganisms (GCM) 10K type strain sequencing project: providing services to taxonomists for standard genome sequencing and annotation.</title>
        <authorList>
            <consortium name="The Broad Institute Genomics Platform"/>
            <consortium name="The Broad Institute Genome Sequencing Center for Infectious Disease"/>
            <person name="Wu L."/>
            <person name="Ma J."/>
        </authorList>
    </citation>
    <scope>NUCLEOTIDE SEQUENCE [LARGE SCALE GENOMIC DNA]</scope>
    <source>
        <strain evidence="3 4">JCM 16365</strain>
    </source>
</reference>
<evidence type="ECO:0000256" key="1">
    <source>
        <dbReference type="SAM" id="MobiDB-lite"/>
    </source>
</evidence>
<feature type="compositionally biased region" description="Low complexity" evidence="1">
    <location>
        <begin position="25"/>
        <end position="46"/>
    </location>
</feature>
<dbReference type="Pfam" id="PF11259">
    <property type="entry name" value="DUF3060"/>
    <property type="match status" value="1"/>
</dbReference>
<dbReference type="RefSeq" id="WP_344229368.1">
    <property type="nucleotide sequence ID" value="NZ_BAAARI010000014.1"/>
</dbReference>
<proteinExistence type="predicted"/>
<accession>A0ABN3PJE9</accession>
<dbReference type="Proteomes" id="UP001500274">
    <property type="component" value="Unassembled WGS sequence"/>
</dbReference>
<name>A0ABN3PJE9_9MICO</name>
<organism evidence="3 4">
    <name type="scientific">Microbacterium binotii</name>
    <dbReference type="NCBI Taxonomy" id="462710"/>
    <lineage>
        <taxon>Bacteria</taxon>
        <taxon>Bacillati</taxon>
        <taxon>Actinomycetota</taxon>
        <taxon>Actinomycetes</taxon>
        <taxon>Micrococcales</taxon>
        <taxon>Microbacteriaceae</taxon>
        <taxon>Microbacterium</taxon>
    </lineage>
</organism>
<feature type="region of interest" description="Disordered" evidence="1">
    <location>
        <begin position="25"/>
        <end position="67"/>
    </location>
</feature>
<dbReference type="EMBL" id="BAAARI010000014">
    <property type="protein sequence ID" value="GAA2582132.1"/>
    <property type="molecule type" value="Genomic_DNA"/>
</dbReference>
<evidence type="ECO:0000256" key="2">
    <source>
        <dbReference type="SAM" id="SignalP"/>
    </source>
</evidence>
<gene>
    <name evidence="3" type="ORF">GCM10009862_21510</name>
</gene>
<dbReference type="PROSITE" id="PS51257">
    <property type="entry name" value="PROKAR_LIPOPROTEIN"/>
    <property type="match status" value="1"/>
</dbReference>
<sequence length="167" mass="16539">MKKTLPLTLAALAVLLTGCSVAYEAPGDPAAEPAPSSTPAPATSASKEQDPDASVDPSAASDELRERYADVARQTSCASGEVVVAQAGATVSIEGECALVRVTASGAVVLADRIGTLEITGAANQIQAASVDIARLGGSGNDVRWESGSPDLTDTGAANTARATTGG</sequence>
<dbReference type="InterPro" id="IPR021417">
    <property type="entry name" value="DUF3060"/>
</dbReference>
<protein>
    <recommendedName>
        <fullName evidence="5">DUF3060 domain-containing protein</fullName>
    </recommendedName>
</protein>
<comment type="caution">
    <text evidence="3">The sequence shown here is derived from an EMBL/GenBank/DDBJ whole genome shotgun (WGS) entry which is preliminary data.</text>
</comment>
<feature type="region of interest" description="Disordered" evidence="1">
    <location>
        <begin position="142"/>
        <end position="167"/>
    </location>
</feature>
<evidence type="ECO:0008006" key="5">
    <source>
        <dbReference type="Google" id="ProtNLM"/>
    </source>
</evidence>